<dbReference type="RefSeq" id="WP_144980059.1">
    <property type="nucleotide sequence ID" value="NZ_CP037920.1"/>
</dbReference>
<evidence type="ECO:0008006" key="4">
    <source>
        <dbReference type="Google" id="ProtNLM"/>
    </source>
</evidence>
<accession>A0A517VPD3</accession>
<dbReference type="AlphaFoldDB" id="A0A517VPD3"/>
<organism evidence="2 3">
    <name type="scientific">Gimesia aquarii</name>
    <dbReference type="NCBI Taxonomy" id="2527964"/>
    <lineage>
        <taxon>Bacteria</taxon>
        <taxon>Pseudomonadati</taxon>
        <taxon>Planctomycetota</taxon>
        <taxon>Planctomycetia</taxon>
        <taxon>Planctomycetales</taxon>
        <taxon>Planctomycetaceae</taxon>
        <taxon>Gimesia</taxon>
    </lineage>
</organism>
<feature type="coiled-coil region" evidence="1">
    <location>
        <begin position="149"/>
        <end position="226"/>
    </location>
</feature>
<protein>
    <recommendedName>
        <fullName evidence="4">Chromosome partition protein Smc</fullName>
    </recommendedName>
</protein>
<reference evidence="2 3" key="1">
    <citation type="submission" date="2019-03" db="EMBL/GenBank/DDBJ databases">
        <title>Deep-cultivation of Planctomycetes and their phenomic and genomic characterization uncovers novel biology.</title>
        <authorList>
            <person name="Wiegand S."/>
            <person name="Jogler M."/>
            <person name="Boedeker C."/>
            <person name="Pinto D."/>
            <person name="Vollmers J."/>
            <person name="Rivas-Marin E."/>
            <person name="Kohn T."/>
            <person name="Peeters S.H."/>
            <person name="Heuer A."/>
            <person name="Rast P."/>
            <person name="Oberbeckmann S."/>
            <person name="Bunk B."/>
            <person name="Jeske O."/>
            <person name="Meyerdierks A."/>
            <person name="Storesund J.E."/>
            <person name="Kallscheuer N."/>
            <person name="Luecker S."/>
            <person name="Lage O.M."/>
            <person name="Pohl T."/>
            <person name="Merkel B.J."/>
            <person name="Hornburger P."/>
            <person name="Mueller R.-W."/>
            <person name="Bruemmer F."/>
            <person name="Labrenz M."/>
            <person name="Spormann A.M."/>
            <person name="Op den Camp H."/>
            <person name="Overmann J."/>
            <person name="Amann R."/>
            <person name="Jetten M.S.M."/>
            <person name="Mascher T."/>
            <person name="Medema M.H."/>
            <person name="Devos D.P."/>
            <person name="Kaster A.-K."/>
            <person name="Ovreas L."/>
            <person name="Rohde M."/>
            <person name="Galperin M.Y."/>
            <person name="Jogler C."/>
        </authorList>
    </citation>
    <scope>NUCLEOTIDE SEQUENCE [LARGE SCALE GENOMIC DNA]</scope>
    <source>
        <strain evidence="2 3">V144</strain>
    </source>
</reference>
<feature type="coiled-coil region" evidence="1">
    <location>
        <begin position="73"/>
        <end position="107"/>
    </location>
</feature>
<proteinExistence type="predicted"/>
<keyword evidence="1" id="KW-0175">Coiled coil</keyword>
<dbReference type="EMBL" id="CP037920">
    <property type="protein sequence ID" value="QDT94780.1"/>
    <property type="molecule type" value="Genomic_DNA"/>
</dbReference>
<name>A0A517VPD3_9PLAN</name>
<dbReference type="KEGG" id="gaw:V144x_02110"/>
<evidence type="ECO:0000256" key="1">
    <source>
        <dbReference type="SAM" id="Coils"/>
    </source>
</evidence>
<evidence type="ECO:0000313" key="2">
    <source>
        <dbReference type="EMBL" id="QDT94780.1"/>
    </source>
</evidence>
<dbReference type="Proteomes" id="UP000318704">
    <property type="component" value="Chromosome"/>
</dbReference>
<gene>
    <name evidence="2" type="ORF">V144x_02110</name>
</gene>
<evidence type="ECO:0000313" key="3">
    <source>
        <dbReference type="Proteomes" id="UP000318704"/>
    </source>
</evidence>
<sequence length="270" mass="30791">MAFFCKKFVIGAAVLATLGTFLFGRDVVSYVKTAGTSVREAVKAEVPVDFEVERARKMVEDLVPDIRRCMHVIAEQQVDVETLQGEIQEAELAMKQQKEAMFTLRSDLESNDTEFVYASRTYSKDEIRNDLAQRFDRFKIASDTVKRNAQILRAREKALDANREKLENMLSAKMDMEVQIEQLEARLKSVQAAETVSNLEIDSSQLTRAKSLIRDLNKQLDVKEKLLDAEGKFSGLIPVDTKTKEKRDVVKQMDEYFKLNVGDRVAIQLK</sequence>